<name>A0A4S4E438_CAMSN</name>
<dbReference type="GO" id="GO:0006952">
    <property type="term" value="P:defense response"/>
    <property type="evidence" value="ECO:0007669"/>
    <property type="project" value="UniProtKB-ARBA"/>
</dbReference>
<dbReference type="FunFam" id="3.80.10.10:FF:000095">
    <property type="entry name" value="LRR receptor-like serine/threonine-protein kinase GSO1"/>
    <property type="match status" value="2"/>
</dbReference>
<evidence type="ECO:0000256" key="13">
    <source>
        <dbReference type="SAM" id="Phobius"/>
    </source>
</evidence>
<keyword evidence="4" id="KW-0433">Leucine-rich repeat</keyword>
<dbReference type="SUPFAM" id="SSF52047">
    <property type="entry name" value="RNI-like"/>
    <property type="match status" value="1"/>
</dbReference>
<evidence type="ECO:0000256" key="2">
    <source>
        <dbReference type="ARBA" id="ARBA00009592"/>
    </source>
</evidence>
<dbReference type="InterPro" id="IPR013210">
    <property type="entry name" value="LRR_N_plant-typ"/>
</dbReference>
<dbReference type="InterPro" id="IPR046956">
    <property type="entry name" value="RLP23-like"/>
</dbReference>
<proteinExistence type="inferred from homology"/>
<evidence type="ECO:0000256" key="8">
    <source>
        <dbReference type="ARBA" id="ARBA00022989"/>
    </source>
</evidence>
<evidence type="ECO:0000256" key="4">
    <source>
        <dbReference type="ARBA" id="ARBA00022614"/>
    </source>
</evidence>
<keyword evidence="10" id="KW-0675">Receptor</keyword>
<evidence type="ECO:0000256" key="5">
    <source>
        <dbReference type="ARBA" id="ARBA00022692"/>
    </source>
</evidence>
<comment type="similarity">
    <text evidence="2">Belongs to the RLP family.</text>
</comment>
<dbReference type="STRING" id="542762.A0A4S4E438"/>
<feature type="compositionally biased region" description="Polar residues" evidence="12">
    <location>
        <begin position="74"/>
        <end position="92"/>
    </location>
</feature>
<dbReference type="FunFam" id="3.80.10.10:FF:000111">
    <property type="entry name" value="LRR receptor-like serine/threonine-protein kinase ERECTA"/>
    <property type="match status" value="1"/>
</dbReference>
<feature type="transmembrane region" description="Helical" evidence="13">
    <location>
        <begin position="1330"/>
        <end position="1353"/>
    </location>
</feature>
<evidence type="ECO:0000256" key="10">
    <source>
        <dbReference type="ARBA" id="ARBA00023170"/>
    </source>
</evidence>
<keyword evidence="8 13" id="KW-1133">Transmembrane helix</keyword>
<evidence type="ECO:0000256" key="7">
    <source>
        <dbReference type="ARBA" id="ARBA00022737"/>
    </source>
</evidence>
<comment type="subcellular location">
    <subcellularLocation>
        <location evidence="1">Cell membrane</location>
        <topology evidence="1">Single-pass type I membrane protein</topology>
    </subcellularLocation>
</comment>
<evidence type="ECO:0000256" key="11">
    <source>
        <dbReference type="ARBA" id="ARBA00023180"/>
    </source>
</evidence>
<feature type="compositionally biased region" description="Basic residues" evidence="12">
    <location>
        <begin position="93"/>
        <end position="107"/>
    </location>
</feature>
<dbReference type="Pfam" id="PF00560">
    <property type="entry name" value="LRR_1"/>
    <property type="match status" value="10"/>
</dbReference>
<dbReference type="GO" id="GO:0005886">
    <property type="term" value="C:plasma membrane"/>
    <property type="evidence" value="ECO:0007669"/>
    <property type="project" value="UniProtKB-SubCell"/>
</dbReference>
<dbReference type="Pfam" id="PF08263">
    <property type="entry name" value="LRRNT_2"/>
    <property type="match status" value="1"/>
</dbReference>
<evidence type="ECO:0000313" key="15">
    <source>
        <dbReference type="EMBL" id="THG10701.1"/>
    </source>
</evidence>
<keyword evidence="9 13" id="KW-0472">Membrane</keyword>
<evidence type="ECO:0000256" key="9">
    <source>
        <dbReference type="ARBA" id="ARBA00023136"/>
    </source>
</evidence>
<dbReference type="Gene3D" id="3.80.10.10">
    <property type="entry name" value="Ribonuclease Inhibitor"/>
    <property type="match status" value="6"/>
</dbReference>
<dbReference type="FunFam" id="3.80.10.10:FF:000383">
    <property type="entry name" value="Leucine-rich repeat receptor protein kinase EMS1"/>
    <property type="match status" value="1"/>
</dbReference>
<evidence type="ECO:0000259" key="14">
    <source>
        <dbReference type="Pfam" id="PF08263"/>
    </source>
</evidence>
<reference evidence="15 16" key="1">
    <citation type="journal article" date="2018" name="Proc. Natl. Acad. Sci. U.S.A.">
        <title>Draft genome sequence of Camellia sinensis var. sinensis provides insights into the evolution of the tea genome and tea quality.</title>
        <authorList>
            <person name="Wei C."/>
            <person name="Yang H."/>
            <person name="Wang S."/>
            <person name="Zhao J."/>
            <person name="Liu C."/>
            <person name="Gao L."/>
            <person name="Xia E."/>
            <person name="Lu Y."/>
            <person name="Tai Y."/>
            <person name="She G."/>
            <person name="Sun J."/>
            <person name="Cao H."/>
            <person name="Tong W."/>
            <person name="Gao Q."/>
            <person name="Li Y."/>
            <person name="Deng W."/>
            <person name="Jiang X."/>
            <person name="Wang W."/>
            <person name="Chen Q."/>
            <person name="Zhang S."/>
            <person name="Li H."/>
            <person name="Wu J."/>
            <person name="Wang P."/>
            <person name="Li P."/>
            <person name="Shi C."/>
            <person name="Zheng F."/>
            <person name="Jian J."/>
            <person name="Huang B."/>
            <person name="Shan D."/>
            <person name="Shi M."/>
            <person name="Fang C."/>
            <person name="Yue Y."/>
            <person name="Li F."/>
            <person name="Li D."/>
            <person name="Wei S."/>
            <person name="Han B."/>
            <person name="Jiang C."/>
            <person name="Yin Y."/>
            <person name="Xia T."/>
            <person name="Zhang Z."/>
            <person name="Bennetzen J.L."/>
            <person name="Zhao S."/>
            <person name="Wan X."/>
        </authorList>
    </citation>
    <scope>NUCLEOTIDE SEQUENCE [LARGE SCALE GENOMIC DNA]</scope>
    <source>
        <strain evidence="16">cv. Shuchazao</strain>
        <tissue evidence="15">Leaf</tissue>
    </source>
</reference>
<feature type="region of interest" description="Disordered" evidence="12">
    <location>
        <begin position="27"/>
        <end position="113"/>
    </location>
</feature>
<evidence type="ECO:0000256" key="6">
    <source>
        <dbReference type="ARBA" id="ARBA00022729"/>
    </source>
</evidence>
<organism evidence="15 16">
    <name type="scientific">Camellia sinensis var. sinensis</name>
    <name type="common">China tea</name>
    <dbReference type="NCBI Taxonomy" id="542762"/>
    <lineage>
        <taxon>Eukaryota</taxon>
        <taxon>Viridiplantae</taxon>
        <taxon>Streptophyta</taxon>
        <taxon>Embryophyta</taxon>
        <taxon>Tracheophyta</taxon>
        <taxon>Spermatophyta</taxon>
        <taxon>Magnoliopsida</taxon>
        <taxon>eudicotyledons</taxon>
        <taxon>Gunneridae</taxon>
        <taxon>Pentapetalae</taxon>
        <taxon>asterids</taxon>
        <taxon>Ericales</taxon>
        <taxon>Theaceae</taxon>
        <taxon>Camellia</taxon>
    </lineage>
</organism>
<sequence length="1385" mass="152559">MDLMRRVYEGATATEKYAWTLDAAFEPVAPDDGTSPAPEEDCEDSNGLPPFQPAVPHEHTVHHTVAQEDGTPPTVHTASSGINTDDTPTNGMNKRKSPGPTHPQRKKGQSEGASLLASSMENLASSVKLQQRQIRVSHDYTDSAQQLIEKCMTRLYLLEGLDLQDPLIPFAQSVLDNPTNQAIMMSISTDAAVIVWLRTKKSREPSVAHQQQTPEWVVAGSETVQQIICVSKMADDAGPSYTVPSNASREAVDEIAREMVVEIDHNLLEAFMRVIAFLVLVILTIATINRSSCNGDVVCINGEKQALQSFKQELKDPSNRLSSWDVEDDCCKWAGVVCDKLNGHVIELHLQNPNSTTPVVGKVHQSSALGGKIDPSLINLTRLNYLDLSQNDFGGIHIPRFIGSLANLHYLSLSGAGFGGTIPHQLGNLSSLRFLSLSGGGSYPGVKLSVVNLQWLSGLSRLERLDFSQVNLKKASHDWLQVINMLPSLVELNMSSCELHRVPPQLRHVNFSSLTLLDLSKNDFNSLIPGWISSLSSLVSLHLSSCGFGGLFPDGFCNLTSLEVLDLFQNDLNSSLPSWLFSLNGLVSLNLNSNRFQGPIPHGPWNSTSLRFFDVSQNELNSSLPNALFSLNDLLSLNLHQNGFEGPLPGSLWNMTSLRDLDLSENNFNSTIPVSLYSCSHLESLNLGHNQFQGAISSNVGNLTSVTILDLSYNKLEGRIPVLMGNLCNLRVINLSSNKLTVQVSDVLNSLSGCILESLESLGLWENKLFGHFTERLGRFKNLRELYFQNNLISGPIPMSVGRLSSLVALDLSYNKLNGTLPKSLGHLSKLGILYISYNMLEGVVSEDHFANLTSLVELSASGNQLSFNASPNWIPPFQLELVYLRSWQLGPQFPIWLQSQKRISKLDLSCTGISVAVPTWFWNVSSSTTYVNLSHNQIHGEVLKIPHVHFADDFYVTSLFYLGSNNFSGPLPRLSQDVTELDLSNNAFSGGLSDFLCDSEDGPYQLQLLHLGGNLLSGQIPDCWTNWPLLFALNLEKNYLSGKIPSSMGLIPYLHSLHLRNNSLSGSLPSSMQNWIALLALDLAENEFVGNIPTWIGKGIPNLQILSLRSNNFHGKVSPELCRLASLQILDLADNNLSGSIPSCINNFTGMLFEKTSAERNSYSFHFGAFLENAYVVTKGSEFDYDTIVKLVTSMDLSSNNFSGEIPKELTSLLGLRSLNLSNNHLSGMIPPKIGEMGLLESLDFSRNQLSGEIPLSMSDLTFLSYLNLSYNNLSGRIPSSTQLQSFDASSYIGNKLCGPPLTKNCSVDGVAPNPGNNGDDGGAKSEVYLFYLCVACGFAMGFWVVIGPLLFRRSWRIAYFRFLDDMWDRFYVLLRVNFNKFRK</sequence>
<keyword evidence="16" id="KW-1185">Reference proteome</keyword>
<accession>A0A4S4E438</accession>
<dbReference type="InterPro" id="IPR003591">
    <property type="entry name" value="Leu-rich_rpt_typical-subtyp"/>
</dbReference>
<evidence type="ECO:0000313" key="16">
    <source>
        <dbReference type="Proteomes" id="UP000306102"/>
    </source>
</evidence>
<keyword evidence="6" id="KW-0732">Signal</keyword>
<keyword evidence="7" id="KW-0677">Repeat</keyword>
<protein>
    <recommendedName>
        <fullName evidence="14">Leucine-rich repeat-containing N-terminal plant-type domain-containing protein</fullName>
    </recommendedName>
</protein>
<dbReference type="PANTHER" id="PTHR48063">
    <property type="entry name" value="LRR RECEPTOR-LIKE KINASE"/>
    <property type="match status" value="1"/>
</dbReference>
<keyword evidence="11" id="KW-0325">Glycoprotein</keyword>
<dbReference type="Pfam" id="PF13855">
    <property type="entry name" value="LRR_8"/>
    <property type="match status" value="3"/>
</dbReference>
<dbReference type="InterPro" id="IPR001611">
    <property type="entry name" value="Leu-rich_rpt"/>
</dbReference>
<dbReference type="PANTHER" id="PTHR48063:SF98">
    <property type="entry name" value="LRR RECEPTOR-LIKE SERINE_THREONINE-PROTEIN KINASE FLS2"/>
    <property type="match status" value="1"/>
</dbReference>
<keyword evidence="5 13" id="KW-0812">Transmembrane</keyword>
<feature type="domain" description="Leucine-rich repeat-containing N-terminal plant-type" evidence="14">
    <location>
        <begin position="301"/>
        <end position="339"/>
    </location>
</feature>
<dbReference type="EMBL" id="SDRB02007757">
    <property type="protein sequence ID" value="THG10701.1"/>
    <property type="molecule type" value="Genomic_DNA"/>
</dbReference>
<dbReference type="GO" id="GO:0051707">
    <property type="term" value="P:response to other organism"/>
    <property type="evidence" value="ECO:0007669"/>
    <property type="project" value="UniProtKB-ARBA"/>
</dbReference>
<dbReference type="FunFam" id="3.80.10.10:FF:001347">
    <property type="entry name" value="LRR receptor-like serine/threonine-protein kinase GSO2"/>
    <property type="match status" value="1"/>
</dbReference>
<dbReference type="Proteomes" id="UP000306102">
    <property type="component" value="Unassembled WGS sequence"/>
</dbReference>
<dbReference type="SMART" id="SM00369">
    <property type="entry name" value="LRR_TYP"/>
    <property type="match status" value="12"/>
</dbReference>
<evidence type="ECO:0000256" key="3">
    <source>
        <dbReference type="ARBA" id="ARBA00022475"/>
    </source>
</evidence>
<evidence type="ECO:0000256" key="1">
    <source>
        <dbReference type="ARBA" id="ARBA00004251"/>
    </source>
</evidence>
<dbReference type="InterPro" id="IPR032675">
    <property type="entry name" value="LRR_dom_sf"/>
</dbReference>
<evidence type="ECO:0000256" key="12">
    <source>
        <dbReference type="SAM" id="MobiDB-lite"/>
    </source>
</evidence>
<gene>
    <name evidence="15" type="ORF">TEA_004938</name>
</gene>
<comment type="caution">
    <text evidence="15">The sequence shown here is derived from an EMBL/GenBank/DDBJ whole genome shotgun (WGS) entry which is preliminary data.</text>
</comment>
<dbReference type="SUPFAM" id="SSF52058">
    <property type="entry name" value="L domain-like"/>
    <property type="match status" value="2"/>
</dbReference>
<keyword evidence="3" id="KW-1003">Cell membrane</keyword>